<evidence type="ECO:0000256" key="3">
    <source>
        <dbReference type="ARBA" id="ARBA00012076"/>
    </source>
</evidence>
<evidence type="ECO:0000256" key="6">
    <source>
        <dbReference type="ARBA" id="ARBA00023239"/>
    </source>
</evidence>
<comment type="function">
    <text evidence="1">Could possibly oxidize fatty acids using specific components.</text>
</comment>
<keyword evidence="5" id="KW-0443">Lipid metabolism</keyword>
<dbReference type="EMBL" id="CP122566">
    <property type="protein sequence ID" value="WGH94226.1"/>
    <property type="molecule type" value="Genomic_DNA"/>
</dbReference>
<accession>A0AAJ6AQ32</accession>
<evidence type="ECO:0000313" key="12">
    <source>
        <dbReference type="Proteomes" id="UP001224674"/>
    </source>
</evidence>
<dbReference type="GO" id="GO:0006635">
    <property type="term" value="P:fatty acid beta-oxidation"/>
    <property type="evidence" value="ECO:0007669"/>
    <property type="project" value="TreeGrafter"/>
</dbReference>
<gene>
    <name evidence="11" type="ORF">QDX21_05410</name>
</gene>
<comment type="catalytic activity">
    <reaction evidence="7">
        <text>a (3S)-3-hydroxyacyl-CoA = a (2E)-enoyl-CoA + H2O</text>
        <dbReference type="Rhea" id="RHEA:16105"/>
        <dbReference type="ChEBI" id="CHEBI:15377"/>
        <dbReference type="ChEBI" id="CHEBI:57318"/>
        <dbReference type="ChEBI" id="CHEBI:58856"/>
        <dbReference type="EC" id="4.2.1.17"/>
    </reaction>
</comment>
<name>A0AAJ6AQ32_9MICC</name>
<keyword evidence="4" id="KW-0276">Fatty acid metabolism</keyword>
<dbReference type="GO" id="GO:0004300">
    <property type="term" value="F:enoyl-CoA hydratase activity"/>
    <property type="evidence" value="ECO:0007669"/>
    <property type="project" value="UniProtKB-EC"/>
</dbReference>
<evidence type="ECO:0000256" key="10">
    <source>
        <dbReference type="RuleBase" id="RU003707"/>
    </source>
</evidence>
<evidence type="ECO:0000256" key="5">
    <source>
        <dbReference type="ARBA" id="ARBA00023098"/>
    </source>
</evidence>
<dbReference type="CDD" id="cd06558">
    <property type="entry name" value="crotonase-like"/>
    <property type="match status" value="1"/>
</dbReference>
<evidence type="ECO:0000256" key="7">
    <source>
        <dbReference type="ARBA" id="ARBA00023709"/>
    </source>
</evidence>
<comment type="similarity">
    <text evidence="2 10">Belongs to the enoyl-CoA hydratase/isomerase family.</text>
</comment>
<protein>
    <recommendedName>
        <fullName evidence="9">Probable enoyl-CoA hydratase echA8</fullName>
        <ecNumber evidence="3">4.2.1.17</ecNumber>
    </recommendedName>
</protein>
<dbReference type="InterPro" id="IPR014748">
    <property type="entry name" value="Enoyl-CoA_hydra_C"/>
</dbReference>
<evidence type="ECO:0000256" key="9">
    <source>
        <dbReference type="ARBA" id="ARBA00068643"/>
    </source>
</evidence>
<evidence type="ECO:0000313" key="11">
    <source>
        <dbReference type="EMBL" id="WGH94226.1"/>
    </source>
</evidence>
<dbReference type="PROSITE" id="PS00166">
    <property type="entry name" value="ENOYL_COA_HYDRATASE"/>
    <property type="match status" value="1"/>
</dbReference>
<dbReference type="InterPro" id="IPR018376">
    <property type="entry name" value="Enoyl-CoA_hyd/isom_CS"/>
</dbReference>
<dbReference type="EC" id="4.2.1.17" evidence="3"/>
<proteinExistence type="inferred from homology"/>
<dbReference type="SUPFAM" id="SSF52096">
    <property type="entry name" value="ClpP/crotonase"/>
    <property type="match status" value="1"/>
</dbReference>
<dbReference type="AlphaFoldDB" id="A0AAJ6AQ32"/>
<dbReference type="Gene3D" id="1.10.12.10">
    <property type="entry name" value="Lyase 2-enoyl-coa Hydratase, Chain A, domain 2"/>
    <property type="match status" value="1"/>
</dbReference>
<dbReference type="PANTHER" id="PTHR11941:SF54">
    <property type="entry name" value="ENOYL-COA HYDRATASE, MITOCHONDRIAL"/>
    <property type="match status" value="1"/>
</dbReference>
<dbReference type="Proteomes" id="UP001224674">
    <property type="component" value="Chromosome"/>
</dbReference>
<keyword evidence="6" id="KW-0456">Lyase</keyword>
<dbReference type="InterPro" id="IPR029045">
    <property type="entry name" value="ClpP/crotonase-like_dom_sf"/>
</dbReference>
<organism evidence="11 12">
    <name type="scientific">Auritidibacter ignavus</name>
    <dbReference type="NCBI Taxonomy" id="678932"/>
    <lineage>
        <taxon>Bacteria</taxon>
        <taxon>Bacillati</taxon>
        <taxon>Actinomycetota</taxon>
        <taxon>Actinomycetes</taxon>
        <taxon>Micrococcales</taxon>
        <taxon>Micrococcaceae</taxon>
        <taxon>Auritidibacter</taxon>
    </lineage>
</organism>
<keyword evidence="12" id="KW-1185">Reference proteome</keyword>
<dbReference type="Pfam" id="PF00378">
    <property type="entry name" value="ECH_1"/>
    <property type="match status" value="1"/>
</dbReference>
<evidence type="ECO:0000256" key="4">
    <source>
        <dbReference type="ARBA" id="ARBA00022832"/>
    </source>
</evidence>
<reference evidence="11 12" key="1">
    <citation type="submission" date="2023-03" db="EMBL/GenBank/DDBJ databases">
        <title>Complete genome sequences of several Auritidibacter ignavus strains isolated from ear infections.</title>
        <authorList>
            <person name="Baehr T."/>
            <person name="Baumhoegger A.M."/>
        </authorList>
    </citation>
    <scope>NUCLEOTIDE SEQUENCE [LARGE SCALE GENOMIC DNA]</scope>
    <source>
        <strain evidence="11 12">BABAE-6</strain>
    </source>
</reference>
<comment type="catalytic activity">
    <reaction evidence="8">
        <text>a 4-saturated-(3S)-3-hydroxyacyl-CoA = a (3E)-enoyl-CoA + H2O</text>
        <dbReference type="Rhea" id="RHEA:20724"/>
        <dbReference type="ChEBI" id="CHEBI:15377"/>
        <dbReference type="ChEBI" id="CHEBI:58521"/>
        <dbReference type="ChEBI" id="CHEBI:137480"/>
        <dbReference type="EC" id="4.2.1.17"/>
    </reaction>
</comment>
<dbReference type="PANTHER" id="PTHR11941">
    <property type="entry name" value="ENOYL-COA HYDRATASE-RELATED"/>
    <property type="match status" value="1"/>
</dbReference>
<dbReference type="Gene3D" id="3.90.226.10">
    <property type="entry name" value="2-enoyl-CoA Hydratase, Chain A, domain 1"/>
    <property type="match status" value="1"/>
</dbReference>
<evidence type="ECO:0000256" key="8">
    <source>
        <dbReference type="ARBA" id="ARBA00023717"/>
    </source>
</evidence>
<dbReference type="FunFam" id="1.10.12.10:FF:000001">
    <property type="entry name" value="Probable enoyl-CoA hydratase, mitochondrial"/>
    <property type="match status" value="1"/>
</dbReference>
<dbReference type="FunFam" id="3.90.226.10:FF:000019">
    <property type="entry name" value="Enoyl-CoA hydratase, mitochondrial"/>
    <property type="match status" value="1"/>
</dbReference>
<sequence>MTESSEEIILTEVQDRIGMIRLNRPQALNALNAEVMTAVVDTVTGWEKDPQVMAVVITGNEKAFAAGADIKEMSTKTAVEMARNDWFADWDAFANLRIPTIAAVNGYALGGGCELAMMCDILIAGPSTKFGQPEINLGVIPGMGGSQRLTRAVGKAKAMDMVLTGRMMPADEAERAGLVSRLVDDDEKVFDTALEVAGTIASKSRPVVLVAKDAVSAAFETTLQQGVLFERRTFHGLFSLQDQKEGMAAFNEKRKPEFTDH</sequence>
<dbReference type="InterPro" id="IPR001753">
    <property type="entry name" value="Enoyl-CoA_hydra/iso"/>
</dbReference>
<evidence type="ECO:0000256" key="2">
    <source>
        <dbReference type="ARBA" id="ARBA00005254"/>
    </source>
</evidence>
<evidence type="ECO:0000256" key="1">
    <source>
        <dbReference type="ARBA" id="ARBA00002994"/>
    </source>
</evidence>
<dbReference type="RefSeq" id="WP_279675311.1">
    <property type="nucleotide sequence ID" value="NZ_CP122566.1"/>
</dbReference>